<reference evidence="1" key="2">
    <citation type="submission" date="2020-09" db="EMBL/GenBank/DDBJ databases">
        <authorList>
            <person name="Sun Q."/>
            <person name="Zhou Y."/>
        </authorList>
    </citation>
    <scope>NUCLEOTIDE SEQUENCE</scope>
    <source>
        <strain evidence="1">CGMCC 1.12506</strain>
    </source>
</reference>
<gene>
    <name evidence="1" type="ORF">GCM10011343_09310</name>
</gene>
<evidence type="ECO:0000313" key="1">
    <source>
        <dbReference type="EMBL" id="GGD20977.1"/>
    </source>
</evidence>
<dbReference type="EMBL" id="BMFG01000003">
    <property type="protein sequence ID" value="GGD20977.1"/>
    <property type="molecule type" value="Genomic_DNA"/>
</dbReference>
<dbReference type="AlphaFoldDB" id="A0A917DB23"/>
<proteinExistence type="predicted"/>
<dbReference type="RefSeq" id="WP_188361375.1">
    <property type="nucleotide sequence ID" value="NZ_BMFG01000003.1"/>
</dbReference>
<organism evidence="1 2">
    <name type="scientific">Flavobacterium orientale</name>
    <dbReference type="NCBI Taxonomy" id="1756020"/>
    <lineage>
        <taxon>Bacteria</taxon>
        <taxon>Pseudomonadati</taxon>
        <taxon>Bacteroidota</taxon>
        <taxon>Flavobacteriia</taxon>
        <taxon>Flavobacteriales</taxon>
        <taxon>Flavobacteriaceae</taxon>
        <taxon>Flavobacterium</taxon>
    </lineage>
</organism>
<sequence length="162" mass="18235">MKTQINIFFLRKIVLIFVAVFSFVSCSNNDDKPFIPINIEFDVIGSGNLVAPVSVDISPGNYVMNNESDWIELLNKMNSVNSDTTSSFTTTNINFQTHVIIAVFDELRGNPGWLIEIESIIENENNIVIDVINLNPGSIQSAMRQPYQIVRIPITNKPILFE</sequence>
<comment type="caution">
    <text evidence="1">The sequence shown here is derived from an EMBL/GenBank/DDBJ whole genome shotgun (WGS) entry which is preliminary data.</text>
</comment>
<evidence type="ECO:0008006" key="3">
    <source>
        <dbReference type="Google" id="ProtNLM"/>
    </source>
</evidence>
<protein>
    <recommendedName>
        <fullName evidence="3">PrcB C-terminal</fullName>
    </recommendedName>
</protein>
<name>A0A917DB23_9FLAO</name>
<dbReference type="Proteomes" id="UP000625735">
    <property type="component" value="Unassembled WGS sequence"/>
</dbReference>
<keyword evidence="2" id="KW-1185">Reference proteome</keyword>
<evidence type="ECO:0000313" key="2">
    <source>
        <dbReference type="Proteomes" id="UP000625735"/>
    </source>
</evidence>
<dbReference type="PROSITE" id="PS51257">
    <property type="entry name" value="PROKAR_LIPOPROTEIN"/>
    <property type="match status" value="1"/>
</dbReference>
<reference evidence="1" key="1">
    <citation type="journal article" date="2014" name="Int. J. Syst. Evol. Microbiol.">
        <title>Complete genome sequence of Corynebacterium casei LMG S-19264T (=DSM 44701T), isolated from a smear-ripened cheese.</title>
        <authorList>
            <consortium name="US DOE Joint Genome Institute (JGI-PGF)"/>
            <person name="Walter F."/>
            <person name="Albersmeier A."/>
            <person name="Kalinowski J."/>
            <person name="Ruckert C."/>
        </authorList>
    </citation>
    <scope>NUCLEOTIDE SEQUENCE</scope>
    <source>
        <strain evidence="1">CGMCC 1.12506</strain>
    </source>
</reference>
<accession>A0A917DB23</accession>